<feature type="domain" description="Major facilitator superfamily (MFS) profile" evidence="7">
    <location>
        <begin position="68"/>
        <end position="485"/>
    </location>
</feature>
<dbReference type="Gene3D" id="1.20.1250.20">
    <property type="entry name" value="MFS general substrate transporter like domains"/>
    <property type="match status" value="2"/>
</dbReference>
<sequence>MGSSFKLASDEKIDSTNGSNGVCIEHVGGHLDDHELESKSKSDMDLGLSFGLSEKDQRRIRRRVDWRLVPIVGLMYCVSLIDRTNVAAASIAGMIEDLHLIGNRYSIITLVFFTTYIVFQPPSTIIVRALGPRIHLAGITMLWGTVMIGMGFTQKWDQLAALRVILGLLEAGFFPSCIYLLSTWFTRYEMGKRYALFYAFGAVAGALAGIMAYGIVHMHGIAGMGGWRWLFIIEGIITCVIAALGYWLLVGFPDDNKKDSKFLTDNERAWIVARVNADRGDAITTKFSLKKFSRHALDFKVWAFGLLFFCSSTQGYALSFFTPIILTIGMGFDKTATQLISVTPTLFAAVVMFIVGWIGDRWRVRGPLIIGNMVMAIVGVTLVGFHPVTGVRFFGLYLASAGINANLPVIMAYQANNIRGQWKRASASAVMVGLGGFGGISGSLVFRIQDGPQFRPGLWACIACSLASICLVLLLSLHFFIKNRQADRDNIILEDDEDSEVIKESRASFRYTY</sequence>
<proteinExistence type="predicted"/>
<reference evidence="8" key="1">
    <citation type="submission" date="2021-10" db="EMBL/GenBank/DDBJ databases">
        <authorList>
            <person name="Piombo E."/>
        </authorList>
    </citation>
    <scope>NUCLEOTIDE SEQUENCE</scope>
</reference>
<dbReference type="FunFam" id="1.20.1250.20:FF:000511">
    <property type="entry name" value="MFS general substrate transporter"/>
    <property type="match status" value="1"/>
</dbReference>
<dbReference type="EMBL" id="CABFNQ020000711">
    <property type="protein sequence ID" value="CAH0025579.1"/>
    <property type="molecule type" value="Genomic_DNA"/>
</dbReference>
<dbReference type="SUPFAM" id="SSF103473">
    <property type="entry name" value="MFS general substrate transporter"/>
    <property type="match status" value="1"/>
</dbReference>
<evidence type="ECO:0000256" key="5">
    <source>
        <dbReference type="ARBA" id="ARBA00023136"/>
    </source>
</evidence>
<feature type="transmembrane region" description="Helical" evidence="6">
    <location>
        <begin position="227"/>
        <end position="249"/>
    </location>
</feature>
<dbReference type="Pfam" id="PF07690">
    <property type="entry name" value="MFS_1"/>
    <property type="match status" value="1"/>
</dbReference>
<evidence type="ECO:0000256" key="1">
    <source>
        <dbReference type="ARBA" id="ARBA00004141"/>
    </source>
</evidence>
<feature type="transmembrane region" description="Helical" evidence="6">
    <location>
        <begin position="194"/>
        <end position="215"/>
    </location>
</feature>
<gene>
    <name evidence="8" type="ORF">CRHIZ90672A_00018005</name>
</gene>
<evidence type="ECO:0000313" key="9">
    <source>
        <dbReference type="Proteomes" id="UP000696573"/>
    </source>
</evidence>
<feature type="transmembrane region" description="Helical" evidence="6">
    <location>
        <begin position="338"/>
        <end position="358"/>
    </location>
</feature>
<keyword evidence="9" id="KW-1185">Reference proteome</keyword>
<evidence type="ECO:0000256" key="3">
    <source>
        <dbReference type="ARBA" id="ARBA00022692"/>
    </source>
</evidence>
<dbReference type="GO" id="GO:0016020">
    <property type="term" value="C:membrane"/>
    <property type="evidence" value="ECO:0007669"/>
    <property type="project" value="UniProtKB-SubCell"/>
</dbReference>
<name>A0A9N9VLL8_9HYPO</name>
<dbReference type="GO" id="GO:0022857">
    <property type="term" value="F:transmembrane transporter activity"/>
    <property type="evidence" value="ECO:0007669"/>
    <property type="project" value="InterPro"/>
</dbReference>
<feature type="transmembrane region" description="Helical" evidence="6">
    <location>
        <begin position="425"/>
        <end position="445"/>
    </location>
</feature>
<dbReference type="Proteomes" id="UP000696573">
    <property type="component" value="Unassembled WGS sequence"/>
</dbReference>
<comment type="subcellular location">
    <subcellularLocation>
        <location evidence="1">Membrane</location>
        <topology evidence="1">Multi-pass membrane protein</topology>
    </subcellularLocation>
</comment>
<dbReference type="AlphaFoldDB" id="A0A9N9VLL8"/>
<keyword evidence="5 6" id="KW-0472">Membrane</keyword>
<feature type="transmembrane region" description="Helical" evidence="6">
    <location>
        <begin position="134"/>
        <end position="154"/>
    </location>
</feature>
<feature type="transmembrane region" description="Helical" evidence="6">
    <location>
        <begin position="107"/>
        <end position="127"/>
    </location>
</feature>
<evidence type="ECO:0000313" key="8">
    <source>
        <dbReference type="EMBL" id="CAH0025579.1"/>
    </source>
</evidence>
<dbReference type="OrthoDB" id="3639251at2759"/>
<dbReference type="PANTHER" id="PTHR43791">
    <property type="entry name" value="PERMEASE-RELATED"/>
    <property type="match status" value="1"/>
</dbReference>
<evidence type="ECO:0000259" key="7">
    <source>
        <dbReference type="PROSITE" id="PS50850"/>
    </source>
</evidence>
<keyword evidence="3 6" id="KW-0812">Transmembrane</keyword>
<organism evidence="8 9">
    <name type="scientific">Clonostachys rhizophaga</name>
    <dbReference type="NCBI Taxonomy" id="160324"/>
    <lineage>
        <taxon>Eukaryota</taxon>
        <taxon>Fungi</taxon>
        <taxon>Dikarya</taxon>
        <taxon>Ascomycota</taxon>
        <taxon>Pezizomycotina</taxon>
        <taxon>Sordariomycetes</taxon>
        <taxon>Hypocreomycetidae</taxon>
        <taxon>Hypocreales</taxon>
        <taxon>Bionectriaceae</taxon>
        <taxon>Clonostachys</taxon>
    </lineage>
</organism>
<feature type="transmembrane region" description="Helical" evidence="6">
    <location>
        <begin position="457"/>
        <end position="481"/>
    </location>
</feature>
<evidence type="ECO:0000256" key="4">
    <source>
        <dbReference type="ARBA" id="ARBA00022989"/>
    </source>
</evidence>
<dbReference type="PANTHER" id="PTHR43791:SF47">
    <property type="entry name" value="MAJOR FACILITATOR SUPERFAMILY (MFS) PROFILE DOMAIN-CONTAINING PROTEIN-RELATED"/>
    <property type="match status" value="1"/>
</dbReference>
<feature type="transmembrane region" description="Helical" evidence="6">
    <location>
        <begin position="301"/>
        <end position="326"/>
    </location>
</feature>
<feature type="transmembrane region" description="Helical" evidence="6">
    <location>
        <begin position="370"/>
        <end position="388"/>
    </location>
</feature>
<evidence type="ECO:0000256" key="6">
    <source>
        <dbReference type="SAM" id="Phobius"/>
    </source>
</evidence>
<feature type="transmembrane region" description="Helical" evidence="6">
    <location>
        <begin position="68"/>
        <end position="95"/>
    </location>
</feature>
<feature type="transmembrane region" description="Helical" evidence="6">
    <location>
        <begin position="394"/>
        <end position="413"/>
    </location>
</feature>
<comment type="caution">
    <text evidence="8">The sequence shown here is derived from an EMBL/GenBank/DDBJ whole genome shotgun (WGS) entry which is preliminary data.</text>
</comment>
<evidence type="ECO:0000256" key="2">
    <source>
        <dbReference type="ARBA" id="ARBA00022448"/>
    </source>
</evidence>
<dbReference type="PROSITE" id="PS50850">
    <property type="entry name" value="MFS"/>
    <property type="match status" value="1"/>
</dbReference>
<dbReference type="FunFam" id="1.20.1250.20:FF:000013">
    <property type="entry name" value="MFS general substrate transporter"/>
    <property type="match status" value="1"/>
</dbReference>
<accession>A0A9N9VLL8</accession>
<keyword evidence="4 6" id="KW-1133">Transmembrane helix</keyword>
<feature type="transmembrane region" description="Helical" evidence="6">
    <location>
        <begin position="160"/>
        <end position="182"/>
    </location>
</feature>
<dbReference type="InterPro" id="IPR020846">
    <property type="entry name" value="MFS_dom"/>
</dbReference>
<keyword evidence="2" id="KW-0813">Transport</keyword>
<dbReference type="InterPro" id="IPR036259">
    <property type="entry name" value="MFS_trans_sf"/>
</dbReference>
<protein>
    <recommendedName>
        <fullName evidence="7">Major facilitator superfamily (MFS) profile domain-containing protein</fullName>
    </recommendedName>
</protein>
<dbReference type="InterPro" id="IPR011701">
    <property type="entry name" value="MFS"/>
</dbReference>